<dbReference type="Pfam" id="PF00072">
    <property type="entry name" value="Response_reg"/>
    <property type="match status" value="1"/>
</dbReference>
<dbReference type="SUPFAM" id="SSF52172">
    <property type="entry name" value="CheY-like"/>
    <property type="match status" value="1"/>
</dbReference>
<evidence type="ECO:0000313" key="8">
    <source>
        <dbReference type="EMBL" id="PQV62796.1"/>
    </source>
</evidence>
<keyword evidence="2" id="KW-0902">Two-component regulatory system</keyword>
<dbReference type="Gene3D" id="3.40.50.2300">
    <property type="match status" value="1"/>
</dbReference>
<reference evidence="8 9" key="1">
    <citation type="journal article" date="2018" name="Syst. Appl. Microbiol.">
        <title>Abditibacterium utsteinense sp. nov., the first cultivated member of candidate phylum FBP, isolated from ice-free Antarctic soil samples.</title>
        <authorList>
            <person name="Tahon G."/>
            <person name="Tytgat B."/>
            <person name="Lebbe L."/>
            <person name="Carlier A."/>
            <person name="Willems A."/>
        </authorList>
    </citation>
    <scope>NUCLEOTIDE SEQUENCE [LARGE SCALE GENOMIC DNA]</scope>
    <source>
        <strain evidence="8 9">LMG 29911</strain>
    </source>
</reference>
<dbReference type="FunFam" id="3.40.50.2300:FF:000001">
    <property type="entry name" value="DNA-binding response regulator PhoB"/>
    <property type="match status" value="1"/>
</dbReference>
<evidence type="ECO:0000256" key="6">
    <source>
        <dbReference type="PROSITE-ProRule" id="PRU00169"/>
    </source>
</evidence>
<dbReference type="OrthoDB" id="9786548at2"/>
<dbReference type="InterPro" id="IPR011006">
    <property type="entry name" value="CheY-like_superfamily"/>
</dbReference>
<protein>
    <submittedName>
        <fullName evidence="8">Response regulator receiver domain-containing protein</fullName>
    </submittedName>
</protein>
<keyword evidence="3" id="KW-0805">Transcription regulation</keyword>
<keyword evidence="1 6" id="KW-0597">Phosphoprotein</keyword>
<evidence type="ECO:0000313" key="9">
    <source>
        <dbReference type="Proteomes" id="UP000237684"/>
    </source>
</evidence>
<sequence>MAKILIVDDESNIRLMLRLALQAGGHQIETASDGPESLEKFGDGGAFDLILLDQRMPSMEGLEVLRAMKSRNQSAKIIMLTAFGTVDLALEAARAGATNFLRKPFTTEVLRGAVAAALSDEALSDTLDALPELAGVAVNGFRLQTAQTTPIHAPGGDLTHHFAVIAPNGQSAPCAVVFSPVFVELVKAHADRDTWDENERFWLWLGEEALANYLWQQAAPPPDGILRLEELSSNLRRWMDAVGAV</sequence>
<evidence type="ECO:0000259" key="7">
    <source>
        <dbReference type="PROSITE" id="PS50110"/>
    </source>
</evidence>
<dbReference type="GO" id="GO:0000160">
    <property type="term" value="P:phosphorelay signal transduction system"/>
    <property type="evidence" value="ECO:0007669"/>
    <property type="project" value="UniProtKB-KW"/>
</dbReference>
<feature type="domain" description="Response regulatory" evidence="7">
    <location>
        <begin position="3"/>
        <end position="118"/>
    </location>
</feature>
<dbReference type="PROSITE" id="PS50110">
    <property type="entry name" value="RESPONSE_REGULATORY"/>
    <property type="match status" value="1"/>
</dbReference>
<gene>
    <name evidence="8" type="ORF">B1R32_1218</name>
</gene>
<keyword evidence="5" id="KW-0804">Transcription</keyword>
<dbReference type="SMART" id="SM00448">
    <property type="entry name" value="REC"/>
    <property type="match status" value="1"/>
</dbReference>
<evidence type="ECO:0000256" key="3">
    <source>
        <dbReference type="ARBA" id="ARBA00023015"/>
    </source>
</evidence>
<evidence type="ECO:0000256" key="4">
    <source>
        <dbReference type="ARBA" id="ARBA00023125"/>
    </source>
</evidence>
<organism evidence="8 9">
    <name type="scientific">Abditibacterium utsteinense</name>
    <dbReference type="NCBI Taxonomy" id="1960156"/>
    <lineage>
        <taxon>Bacteria</taxon>
        <taxon>Pseudomonadati</taxon>
        <taxon>Abditibacteriota</taxon>
        <taxon>Abditibacteriia</taxon>
        <taxon>Abditibacteriales</taxon>
        <taxon>Abditibacteriaceae</taxon>
        <taxon>Abditibacterium</taxon>
    </lineage>
</organism>
<dbReference type="RefSeq" id="WP_106381035.1">
    <property type="nucleotide sequence ID" value="NZ_NIGF01000021.1"/>
</dbReference>
<comment type="caution">
    <text evidence="8">The sequence shown here is derived from an EMBL/GenBank/DDBJ whole genome shotgun (WGS) entry which is preliminary data.</text>
</comment>
<dbReference type="PANTHER" id="PTHR44591:SF3">
    <property type="entry name" value="RESPONSE REGULATORY DOMAIN-CONTAINING PROTEIN"/>
    <property type="match status" value="1"/>
</dbReference>
<name>A0A2S8SPU3_9BACT</name>
<dbReference type="EMBL" id="NIGF01000021">
    <property type="protein sequence ID" value="PQV62796.1"/>
    <property type="molecule type" value="Genomic_DNA"/>
</dbReference>
<dbReference type="Proteomes" id="UP000237684">
    <property type="component" value="Unassembled WGS sequence"/>
</dbReference>
<dbReference type="AlphaFoldDB" id="A0A2S8SPU3"/>
<dbReference type="InterPro" id="IPR050595">
    <property type="entry name" value="Bact_response_regulator"/>
</dbReference>
<dbReference type="CDD" id="cd00156">
    <property type="entry name" value="REC"/>
    <property type="match status" value="1"/>
</dbReference>
<evidence type="ECO:0000256" key="2">
    <source>
        <dbReference type="ARBA" id="ARBA00023012"/>
    </source>
</evidence>
<keyword evidence="4" id="KW-0238">DNA-binding</keyword>
<dbReference type="PANTHER" id="PTHR44591">
    <property type="entry name" value="STRESS RESPONSE REGULATOR PROTEIN 1"/>
    <property type="match status" value="1"/>
</dbReference>
<dbReference type="InterPro" id="IPR001789">
    <property type="entry name" value="Sig_transdc_resp-reg_receiver"/>
</dbReference>
<proteinExistence type="predicted"/>
<evidence type="ECO:0000256" key="1">
    <source>
        <dbReference type="ARBA" id="ARBA00022553"/>
    </source>
</evidence>
<feature type="modified residue" description="4-aspartylphosphate" evidence="6">
    <location>
        <position position="53"/>
    </location>
</feature>
<accession>A0A2S8SPU3</accession>
<dbReference type="InParanoid" id="A0A2S8SPU3"/>
<evidence type="ECO:0000256" key="5">
    <source>
        <dbReference type="ARBA" id="ARBA00023163"/>
    </source>
</evidence>
<dbReference type="GO" id="GO:0003677">
    <property type="term" value="F:DNA binding"/>
    <property type="evidence" value="ECO:0007669"/>
    <property type="project" value="UniProtKB-KW"/>
</dbReference>
<keyword evidence="9" id="KW-1185">Reference proteome</keyword>